<gene>
    <name evidence="1" type="ORF">VAMP_54n185</name>
</gene>
<dbReference type="Proteomes" id="UP000680365">
    <property type="component" value="Unassembled WGS sequence"/>
</dbReference>
<proteinExistence type="predicted"/>
<dbReference type="EMBL" id="JAEDAM010000027">
    <property type="protein sequence ID" value="MBS8121972.1"/>
    <property type="molecule type" value="Genomic_DNA"/>
</dbReference>
<evidence type="ECO:0000313" key="2">
    <source>
        <dbReference type="Proteomes" id="UP000680365"/>
    </source>
</evidence>
<accession>A0ABS5QLB4</accession>
<organism evidence="1 2">
    <name type="scientific">Candidatus Vampirococcus lugosii</name>
    <dbReference type="NCBI Taxonomy" id="2789015"/>
    <lineage>
        <taxon>Bacteria</taxon>
        <taxon>Candidatus Absconditibacteriota</taxon>
        <taxon>Vampirococcus</taxon>
    </lineage>
</organism>
<comment type="caution">
    <text evidence="1">The sequence shown here is derived from an EMBL/GenBank/DDBJ whole genome shotgun (WGS) entry which is preliminary data.</text>
</comment>
<evidence type="ECO:0000313" key="1">
    <source>
        <dbReference type="EMBL" id="MBS8121972.1"/>
    </source>
</evidence>
<name>A0ABS5QLB4_9BACT</name>
<sequence length="44" mass="5342">MFTNYLVKFFIDKDTKKYINEIILISINRIFKILSKIYGNKLIE</sequence>
<keyword evidence="2" id="KW-1185">Reference proteome</keyword>
<reference evidence="1 2" key="1">
    <citation type="journal article" date="2021" name="Nat. Commun.">
        <title>Reductive evolution and unique predatory mode in the CPR bacterium Vampirococcus lugosii.</title>
        <authorList>
            <person name="Moreira D."/>
            <person name="Zivanovic Y."/>
            <person name="Lopez-Archilla A.I."/>
            <person name="Iniesto M."/>
            <person name="Lopez-Garcia P."/>
        </authorList>
    </citation>
    <scope>NUCLEOTIDE SEQUENCE [LARGE SCALE GENOMIC DNA]</scope>
    <source>
        <strain evidence="1">Chiprana</strain>
    </source>
</reference>
<protein>
    <submittedName>
        <fullName evidence="1">Uncharacterized protein</fullName>
    </submittedName>
</protein>